<dbReference type="InterPro" id="IPR000742">
    <property type="entry name" value="EGF"/>
</dbReference>
<dbReference type="PROSITE" id="PS00022">
    <property type="entry name" value="EGF_1"/>
    <property type="match status" value="1"/>
</dbReference>
<feature type="signal peptide" evidence="1">
    <location>
        <begin position="1"/>
        <end position="25"/>
    </location>
</feature>
<accession>A0A8B8AQG3</accession>
<dbReference type="OrthoDB" id="6141295at2759"/>
<proteinExistence type="predicted"/>
<sequence length="947" mass="107745">MMGYSTLLASAQILLLCQSVELWEAQLNPAGQNVQPVTVYYSISYYTRCGLWSRCKRYSTRTRTRYQCVSGWRSNGGSDCRYAICNGRIDPYGACKQVQSVMTKHEIWSNINPEGNCVSPERCVNCNKYFYNNGPVCTPCPRINDCLEMHCNDTASSTICANCDGVVMDHPYYRAYVRSDDKKHCQQACSWRTDSTRCYPGNCDGELAANCVCLEGFTGKHCEIMTEKANIQTNLFKLKDNHLTIENPSDMNVVRENSPIIWSNENRWKLAETEWVAKYVLKERPNSDSHHYIRSFVYGIIEASTTLNYTFSYLETVETIINNTEFDTLNTTNNLDNSSLPIINITYVPKIAEVIKVYQCPQASKTNPPTSAFSCQKTFALESDAQPFNLSTGDTMTFTIEAKIGGHMIMENREKEINETHHLVGTSNLFQYVYRWDFVLPYHCFETEAIRETCLDPLTVPDLTENSSITLSWGDWTDDLSGLLEYHYEIHSISHRGNSLSENGALSGSGTIFLNDTAKELILPGLAGLFSIHLIAFDKAKNYKVTRRLVLYDSNSHVSHNPFFVTRLQTGSPQTNYTWVVKNTTVVKLIWPSRFRNALHSNNKWLDEVLPNRDISQTLDDFSGVRTIQKINNTHGCIDFLVDFFVYDGSGVKDSRPLTSVQDISTESEILTMDWTDGDKAVITVVAKDIFNKTLNDTLTVYRDSTPPIIENLWLTRGERLNLTVHRLEEFTEMTMEWLAYDFHSGIDSIFWRLYDNFTGHDIIHGHEDLHAQGSTQDINKCMTRYGNYSRGANCYQTNHMGAFHRHFQVKPQIKVDGGLVIEKDVGIHDSDYFLEVSATNKALLSTVLTKRITIDISPPHTGFVQDGTKGTDEVDFQQSKTLSAYWDGFFDKESGVMFYMYGFSAEPIPAADFQLDSNSSIVISIHKLVFCYLIDSFNRILTGFYK</sequence>
<dbReference type="KEGG" id="cvn:111103942"/>
<evidence type="ECO:0000259" key="3">
    <source>
        <dbReference type="PROSITE" id="PS01186"/>
    </source>
</evidence>
<dbReference type="GeneID" id="111103942"/>
<evidence type="ECO:0000313" key="5">
    <source>
        <dbReference type="RefSeq" id="XP_022293291.1"/>
    </source>
</evidence>
<organism evidence="4 5">
    <name type="scientific">Crassostrea virginica</name>
    <name type="common">Eastern oyster</name>
    <dbReference type="NCBI Taxonomy" id="6565"/>
    <lineage>
        <taxon>Eukaryota</taxon>
        <taxon>Metazoa</taxon>
        <taxon>Spiralia</taxon>
        <taxon>Lophotrochozoa</taxon>
        <taxon>Mollusca</taxon>
        <taxon>Bivalvia</taxon>
        <taxon>Autobranchia</taxon>
        <taxon>Pteriomorphia</taxon>
        <taxon>Ostreida</taxon>
        <taxon>Ostreoidea</taxon>
        <taxon>Ostreidae</taxon>
        <taxon>Crassostrea</taxon>
    </lineage>
</organism>
<dbReference type="AlphaFoldDB" id="A0A8B8AQG3"/>
<feature type="chain" id="PRO_5034638120" evidence="1">
    <location>
        <begin position="26"/>
        <end position="947"/>
    </location>
</feature>
<dbReference type="Proteomes" id="UP000694844">
    <property type="component" value="Chromosome 7"/>
</dbReference>
<name>A0A8B8AQG3_CRAVI</name>
<evidence type="ECO:0000313" key="4">
    <source>
        <dbReference type="Proteomes" id="UP000694844"/>
    </source>
</evidence>
<dbReference type="PANTHER" id="PTHR16897">
    <property type="entry name" value="OS10G0105400 PROTEIN"/>
    <property type="match status" value="1"/>
</dbReference>
<dbReference type="RefSeq" id="XP_022293291.1">
    <property type="nucleotide sequence ID" value="XM_022437583.1"/>
</dbReference>
<protein>
    <submittedName>
        <fullName evidence="5">Uncharacterized protein LOC111103942</fullName>
    </submittedName>
</protein>
<evidence type="ECO:0000259" key="2">
    <source>
        <dbReference type="PROSITE" id="PS00022"/>
    </source>
</evidence>
<feature type="domain" description="EGF-like" evidence="2 3">
    <location>
        <begin position="211"/>
        <end position="222"/>
    </location>
</feature>
<dbReference type="PANTHER" id="PTHR16897:SF2">
    <property type="entry name" value="OS03G0226600 PROTEIN"/>
    <property type="match status" value="1"/>
</dbReference>
<reference evidence="5" key="1">
    <citation type="submission" date="2025-08" db="UniProtKB">
        <authorList>
            <consortium name="RefSeq"/>
        </authorList>
    </citation>
    <scope>IDENTIFICATION</scope>
    <source>
        <tissue evidence="5">Whole sample</tissue>
    </source>
</reference>
<gene>
    <name evidence="5" type="primary">LOC111103942</name>
</gene>
<dbReference type="PROSITE" id="PS01186">
    <property type="entry name" value="EGF_2"/>
    <property type="match status" value="1"/>
</dbReference>
<evidence type="ECO:0000256" key="1">
    <source>
        <dbReference type="SAM" id="SignalP"/>
    </source>
</evidence>
<keyword evidence="1" id="KW-0732">Signal</keyword>
<keyword evidence="4" id="KW-1185">Reference proteome</keyword>